<dbReference type="Gene3D" id="3.30.730.10">
    <property type="entry name" value="AP2/ERF domain"/>
    <property type="match status" value="1"/>
</dbReference>
<dbReference type="EMBL" id="GDJX01000937">
    <property type="protein sequence ID" value="JAT66999.1"/>
    <property type="molecule type" value="Transcribed_RNA"/>
</dbReference>
<evidence type="ECO:0000256" key="5">
    <source>
        <dbReference type="ARBA" id="ARBA00023242"/>
    </source>
</evidence>
<dbReference type="PANTHER" id="PTHR31190:SF488">
    <property type="entry name" value="ETHYLENE-RESPONSIVE TRANSCRIPTION FACTOR ERF096"/>
    <property type="match status" value="1"/>
</dbReference>
<evidence type="ECO:0000313" key="8">
    <source>
        <dbReference type="EMBL" id="JAT66999.1"/>
    </source>
</evidence>
<feature type="region of interest" description="Disordered" evidence="6">
    <location>
        <begin position="54"/>
        <end position="92"/>
    </location>
</feature>
<feature type="compositionally biased region" description="Low complexity" evidence="6">
    <location>
        <begin position="57"/>
        <end position="67"/>
    </location>
</feature>
<evidence type="ECO:0000256" key="6">
    <source>
        <dbReference type="SAM" id="MobiDB-lite"/>
    </source>
</evidence>
<dbReference type="InterPro" id="IPR001471">
    <property type="entry name" value="AP2/ERF_dom"/>
</dbReference>
<name>A0A1D1ZJK7_9ARAE</name>
<keyword evidence="2" id="KW-0805">Transcription regulation</keyword>
<comment type="subcellular location">
    <subcellularLocation>
        <location evidence="1">Nucleus</location>
    </subcellularLocation>
</comment>
<evidence type="ECO:0000256" key="4">
    <source>
        <dbReference type="ARBA" id="ARBA00023163"/>
    </source>
</evidence>
<dbReference type="InterPro" id="IPR036955">
    <property type="entry name" value="AP2/ERF_dom_sf"/>
</dbReference>
<dbReference type="PANTHER" id="PTHR31190">
    <property type="entry name" value="DNA-BINDING DOMAIN"/>
    <property type="match status" value="1"/>
</dbReference>
<dbReference type="GO" id="GO:0005634">
    <property type="term" value="C:nucleus"/>
    <property type="evidence" value="ECO:0007669"/>
    <property type="project" value="UniProtKB-SubCell"/>
</dbReference>
<organism evidence="8">
    <name type="scientific">Anthurium amnicola</name>
    <dbReference type="NCBI Taxonomy" id="1678845"/>
    <lineage>
        <taxon>Eukaryota</taxon>
        <taxon>Viridiplantae</taxon>
        <taxon>Streptophyta</taxon>
        <taxon>Embryophyta</taxon>
        <taxon>Tracheophyta</taxon>
        <taxon>Spermatophyta</taxon>
        <taxon>Magnoliopsida</taxon>
        <taxon>Liliopsida</taxon>
        <taxon>Araceae</taxon>
        <taxon>Pothoideae</taxon>
        <taxon>Potheae</taxon>
        <taxon>Anthurium</taxon>
    </lineage>
</organism>
<dbReference type="GO" id="GO:0003677">
    <property type="term" value="F:DNA binding"/>
    <property type="evidence" value="ECO:0007669"/>
    <property type="project" value="UniProtKB-KW"/>
</dbReference>
<keyword evidence="5" id="KW-0539">Nucleus</keyword>
<dbReference type="GO" id="GO:0003700">
    <property type="term" value="F:DNA-binding transcription factor activity"/>
    <property type="evidence" value="ECO:0007669"/>
    <property type="project" value="InterPro"/>
</dbReference>
<dbReference type="SUPFAM" id="SSF54171">
    <property type="entry name" value="DNA-binding domain"/>
    <property type="match status" value="1"/>
</dbReference>
<keyword evidence="4" id="KW-0804">Transcription</keyword>
<reference evidence="8" key="1">
    <citation type="submission" date="2015-07" db="EMBL/GenBank/DDBJ databases">
        <title>Transcriptome Assembly of Anthurium amnicola.</title>
        <authorList>
            <person name="Suzuki J."/>
        </authorList>
    </citation>
    <scope>NUCLEOTIDE SEQUENCE</scope>
</reference>
<evidence type="ECO:0000256" key="2">
    <source>
        <dbReference type="ARBA" id="ARBA00023015"/>
    </source>
</evidence>
<proteinExistence type="predicted"/>
<gene>
    <name evidence="8" type="primary">ERF098</name>
    <name evidence="8" type="ORF">g.8817</name>
</gene>
<dbReference type="GO" id="GO:0009873">
    <property type="term" value="P:ethylene-activated signaling pathway"/>
    <property type="evidence" value="ECO:0007669"/>
    <property type="project" value="InterPro"/>
</dbReference>
<dbReference type="AlphaFoldDB" id="A0A1D1ZJK7"/>
<dbReference type="InterPro" id="IPR016177">
    <property type="entry name" value="DNA-bd_dom_sf"/>
</dbReference>
<protein>
    <submittedName>
        <fullName evidence="8">Ethylene-responsive transcription factor ERF098</fullName>
    </submittedName>
</protein>
<dbReference type="SMART" id="SM00380">
    <property type="entry name" value="AP2"/>
    <property type="match status" value="1"/>
</dbReference>
<evidence type="ECO:0000256" key="1">
    <source>
        <dbReference type="ARBA" id="ARBA00004123"/>
    </source>
</evidence>
<dbReference type="CDD" id="cd00018">
    <property type="entry name" value="AP2"/>
    <property type="match status" value="1"/>
</dbReference>
<accession>A0A1D1ZJK7</accession>
<dbReference type="InterPro" id="IPR044808">
    <property type="entry name" value="ERF_plant"/>
</dbReference>
<evidence type="ECO:0000256" key="3">
    <source>
        <dbReference type="ARBA" id="ARBA00023125"/>
    </source>
</evidence>
<feature type="domain" description="AP2/ERF" evidence="7">
    <location>
        <begin position="1"/>
        <end position="47"/>
    </location>
</feature>
<keyword evidence="3" id="KW-0238">DNA-binding</keyword>
<sequence length="120" mass="13050">FAAEIRDSARPGARKWLGTFDTAEEAARAYDKEAYIMRGSLAVLNFPDEHPSRNMRFFSSSSGSPSFSSPPPSFSSQPTDRGSQGRVASAGQQGRQVFVIDCVGDQVLEDLLELGERGHP</sequence>
<evidence type="ECO:0000259" key="7">
    <source>
        <dbReference type="PROSITE" id="PS51032"/>
    </source>
</evidence>
<dbReference type="PROSITE" id="PS51032">
    <property type="entry name" value="AP2_ERF"/>
    <property type="match status" value="1"/>
</dbReference>
<feature type="non-terminal residue" evidence="8">
    <location>
        <position position="1"/>
    </location>
</feature>